<dbReference type="PANTHER" id="PTHR31321">
    <property type="entry name" value="ACYL-COA THIOESTER HYDROLASE YBHC-RELATED"/>
    <property type="match status" value="1"/>
</dbReference>
<dbReference type="InterPro" id="IPR033131">
    <property type="entry name" value="Pectinesterase_Asp_AS"/>
</dbReference>
<reference evidence="13" key="1">
    <citation type="journal article" date="2020" name="Stud. Mycol.">
        <title>101 Dothideomycetes genomes: a test case for predicting lifestyles and emergence of pathogens.</title>
        <authorList>
            <person name="Haridas S."/>
            <person name="Albert R."/>
            <person name="Binder M."/>
            <person name="Bloem J."/>
            <person name="Labutti K."/>
            <person name="Salamov A."/>
            <person name="Andreopoulos B."/>
            <person name="Baker S."/>
            <person name="Barry K."/>
            <person name="Bills G."/>
            <person name="Bluhm B."/>
            <person name="Cannon C."/>
            <person name="Castanera R."/>
            <person name="Culley D."/>
            <person name="Daum C."/>
            <person name="Ezra D."/>
            <person name="Gonzalez J."/>
            <person name="Henrissat B."/>
            <person name="Kuo A."/>
            <person name="Liang C."/>
            <person name="Lipzen A."/>
            <person name="Lutzoni F."/>
            <person name="Magnuson J."/>
            <person name="Mondo S."/>
            <person name="Nolan M."/>
            <person name="Ohm R."/>
            <person name="Pangilinan J."/>
            <person name="Park H.-J."/>
            <person name="Ramirez L."/>
            <person name="Alfaro M."/>
            <person name="Sun H."/>
            <person name="Tritt A."/>
            <person name="Yoshinaga Y."/>
            <person name="Zwiers L.-H."/>
            <person name="Turgeon B."/>
            <person name="Goodwin S."/>
            <person name="Spatafora J."/>
            <person name="Crous P."/>
            <person name="Grigoriev I."/>
        </authorList>
    </citation>
    <scope>NUCLEOTIDE SEQUENCE</scope>
    <source>
        <strain evidence="13">CBS 110217</strain>
    </source>
</reference>
<dbReference type="PANTHER" id="PTHR31321:SF57">
    <property type="entry name" value="PECTINESTERASE 53-RELATED"/>
    <property type="match status" value="1"/>
</dbReference>
<keyword evidence="5 11" id="KW-0964">Secreted</keyword>
<dbReference type="EC" id="3.1.1.11" evidence="4 11"/>
<dbReference type="OrthoDB" id="2019149at2759"/>
<keyword evidence="6 11" id="KW-0732">Signal</keyword>
<evidence type="ECO:0000256" key="9">
    <source>
        <dbReference type="ARBA" id="ARBA00047928"/>
    </source>
</evidence>
<evidence type="ECO:0000256" key="10">
    <source>
        <dbReference type="PROSITE-ProRule" id="PRU10040"/>
    </source>
</evidence>
<feature type="domain" description="Pectinesterase catalytic" evidence="12">
    <location>
        <begin position="40"/>
        <end position="311"/>
    </location>
</feature>
<feature type="chain" id="PRO_5040531056" description="Pectinesterase" evidence="11">
    <location>
        <begin position="21"/>
        <end position="338"/>
    </location>
</feature>
<keyword evidence="11" id="KW-0961">Cell wall biogenesis/degradation</keyword>
<dbReference type="GO" id="GO:0042545">
    <property type="term" value="P:cell wall modification"/>
    <property type="evidence" value="ECO:0007669"/>
    <property type="project" value="UniProtKB-UniRule"/>
</dbReference>
<accession>A0A9P4H1T8</accession>
<comment type="pathway">
    <text evidence="2 11">Glycan metabolism; pectin degradation; 2-dehydro-3-deoxy-D-gluconate from pectin: step 1/5.</text>
</comment>
<evidence type="ECO:0000256" key="5">
    <source>
        <dbReference type="ARBA" id="ARBA00022525"/>
    </source>
</evidence>
<feature type="signal peptide" evidence="11">
    <location>
        <begin position="1"/>
        <end position="20"/>
    </location>
</feature>
<proteinExistence type="inferred from homology"/>
<evidence type="ECO:0000259" key="12">
    <source>
        <dbReference type="Pfam" id="PF01095"/>
    </source>
</evidence>
<comment type="similarity">
    <text evidence="3">Belongs to the pectinesterase family.</text>
</comment>
<dbReference type="FunFam" id="2.160.20.10:FF:000014">
    <property type="entry name" value="Pectinesterase"/>
    <property type="match status" value="1"/>
</dbReference>
<evidence type="ECO:0000256" key="4">
    <source>
        <dbReference type="ARBA" id="ARBA00013229"/>
    </source>
</evidence>
<sequence>MKAGVVRAILFASSVLSAAAGNGKYDRTSADRGSIVVDISGEQQGSYTSIGAAVKGLLNTTAAQSIFILPGTYTEQVYVPPLAGPLTIHGYTSDARSYKDNKVTITGNLSRQVSGLANNDVTSTIRLWTSNVKLYNLNIANNFGQAATGGQALALSAQKTNQGFYGCKFTGYQDTIYANEGRQIYAKSYISGAVDFIFGLRAQAWFQNVDIETIGPGFITANGREAENNTSIYVINQSRISGTSGPNSTYLGRPWRPYSRVVFQKSYLGDVVSPAGWSRWDAVQSVENVVYEESNNFGPGAAIQQRANFSSQLTGPIKIEAIFGKRFEKEVWVDENYL</sequence>
<evidence type="ECO:0000256" key="2">
    <source>
        <dbReference type="ARBA" id="ARBA00005184"/>
    </source>
</evidence>
<dbReference type="Pfam" id="PF01095">
    <property type="entry name" value="Pectinesterase"/>
    <property type="match status" value="1"/>
</dbReference>
<protein>
    <recommendedName>
        <fullName evidence="4 11">Pectinesterase</fullName>
        <ecNumber evidence="4 11">3.1.1.11</ecNumber>
    </recommendedName>
</protein>
<dbReference type="GO" id="GO:0045490">
    <property type="term" value="P:pectin catabolic process"/>
    <property type="evidence" value="ECO:0007669"/>
    <property type="project" value="UniProtKB-UniRule"/>
</dbReference>
<evidence type="ECO:0000256" key="11">
    <source>
        <dbReference type="RuleBase" id="RU000589"/>
    </source>
</evidence>
<evidence type="ECO:0000313" key="13">
    <source>
        <dbReference type="EMBL" id="KAF2025477.1"/>
    </source>
</evidence>
<gene>
    <name evidence="13" type="ORF">EK21DRAFT_116805</name>
</gene>
<dbReference type="Gene3D" id="2.160.20.10">
    <property type="entry name" value="Single-stranded right-handed beta-helix, Pectin lyase-like"/>
    <property type="match status" value="1"/>
</dbReference>
<evidence type="ECO:0000256" key="6">
    <source>
        <dbReference type="ARBA" id="ARBA00022729"/>
    </source>
</evidence>
<evidence type="ECO:0000256" key="1">
    <source>
        <dbReference type="ARBA" id="ARBA00004613"/>
    </source>
</evidence>
<dbReference type="InterPro" id="IPR012334">
    <property type="entry name" value="Pectin_lyas_fold"/>
</dbReference>
<dbReference type="GO" id="GO:0030599">
    <property type="term" value="F:pectinesterase activity"/>
    <property type="evidence" value="ECO:0007669"/>
    <property type="project" value="UniProtKB-UniRule"/>
</dbReference>
<evidence type="ECO:0000313" key="14">
    <source>
        <dbReference type="Proteomes" id="UP000799777"/>
    </source>
</evidence>
<comment type="function">
    <text evidence="11">Involved in maceration and soft-rotting of plant tissue.</text>
</comment>
<feature type="active site" evidence="10">
    <location>
        <position position="195"/>
    </location>
</feature>
<dbReference type="EMBL" id="ML978265">
    <property type="protein sequence ID" value="KAF2025477.1"/>
    <property type="molecule type" value="Genomic_DNA"/>
</dbReference>
<dbReference type="PROSITE" id="PS00503">
    <property type="entry name" value="PECTINESTERASE_2"/>
    <property type="match status" value="1"/>
</dbReference>
<dbReference type="Proteomes" id="UP000799777">
    <property type="component" value="Unassembled WGS sequence"/>
</dbReference>
<dbReference type="GO" id="GO:0005576">
    <property type="term" value="C:extracellular region"/>
    <property type="evidence" value="ECO:0007669"/>
    <property type="project" value="UniProtKB-SubCell"/>
</dbReference>
<dbReference type="InterPro" id="IPR000070">
    <property type="entry name" value="Pectinesterase_cat"/>
</dbReference>
<evidence type="ECO:0000256" key="8">
    <source>
        <dbReference type="ARBA" id="ARBA00023085"/>
    </source>
</evidence>
<name>A0A9P4H1T8_9PLEO</name>
<keyword evidence="14" id="KW-1185">Reference proteome</keyword>
<comment type="subcellular location">
    <subcellularLocation>
        <location evidence="1 11">Secreted</location>
    </subcellularLocation>
</comment>
<evidence type="ECO:0000256" key="3">
    <source>
        <dbReference type="ARBA" id="ARBA00008891"/>
    </source>
</evidence>
<dbReference type="InterPro" id="IPR011050">
    <property type="entry name" value="Pectin_lyase_fold/virulence"/>
</dbReference>
<keyword evidence="7 11" id="KW-0378">Hydrolase</keyword>
<evidence type="ECO:0000256" key="7">
    <source>
        <dbReference type="ARBA" id="ARBA00022801"/>
    </source>
</evidence>
<dbReference type="AlphaFoldDB" id="A0A9P4H1T8"/>
<organism evidence="13 14">
    <name type="scientific">Setomelanomma holmii</name>
    <dbReference type="NCBI Taxonomy" id="210430"/>
    <lineage>
        <taxon>Eukaryota</taxon>
        <taxon>Fungi</taxon>
        <taxon>Dikarya</taxon>
        <taxon>Ascomycota</taxon>
        <taxon>Pezizomycotina</taxon>
        <taxon>Dothideomycetes</taxon>
        <taxon>Pleosporomycetidae</taxon>
        <taxon>Pleosporales</taxon>
        <taxon>Pleosporineae</taxon>
        <taxon>Phaeosphaeriaceae</taxon>
        <taxon>Setomelanomma</taxon>
    </lineage>
</organism>
<comment type="caution">
    <text evidence="13">The sequence shown here is derived from an EMBL/GenBank/DDBJ whole genome shotgun (WGS) entry which is preliminary data.</text>
</comment>
<keyword evidence="8 11" id="KW-0063">Aspartyl esterase</keyword>
<comment type="catalytic activity">
    <reaction evidence="9 11">
        <text>[(1-&gt;4)-alpha-D-galacturonosyl methyl ester](n) + n H2O = [(1-&gt;4)-alpha-D-galacturonosyl](n) + n methanol + n H(+)</text>
        <dbReference type="Rhea" id="RHEA:22380"/>
        <dbReference type="Rhea" id="RHEA-COMP:14570"/>
        <dbReference type="Rhea" id="RHEA-COMP:14573"/>
        <dbReference type="ChEBI" id="CHEBI:15377"/>
        <dbReference type="ChEBI" id="CHEBI:15378"/>
        <dbReference type="ChEBI" id="CHEBI:17790"/>
        <dbReference type="ChEBI" id="CHEBI:140522"/>
        <dbReference type="ChEBI" id="CHEBI:140523"/>
        <dbReference type="EC" id="3.1.1.11"/>
    </reaction>
</comment>
<dbReference type="SUPFAM" id="SSF51126">
    <property type="entry name" value="Pectin lyase-like"/>
    <property type="match status" value="1"/>
</dbReference>